<keyword evidence="3" id="KW-1185">Reference proteome</keyword>
<evidence type="ECO:0000313" key="2">
    <source>
        <dbReference type="EMBL" id="TWI50982.1"/>
    </source>
</evidence>
<comment type="caution">
    <text evidence="2">The sequence shown here is derived from an EMBL/GenBank/DDBJ whole genome shotgun (WGS) entry which is preliminary data.</text>
</comment>
<dbReference type="EMBL" id="VLKY01000013">
    <property type="protein sequence ID" value="TWI50982.1"/>
    <property type="molecule type" value="Genomic_DNA"/>
</dbReference>
<keyword evidence="1" id="KW-0812">Transmembrane</keyword>
<reference evidence="2 3" key="1">
    <citation type="journal article" date="2015" name="Stand. Genomic Sci.">
        <title>Genomic Encyclopedia of Bacterial and Archaeal Type Strains, Phase III: the genomes of soil and plant-associated and newly described type strains.</title>
        <authorList>
            <person name="Whitman W.B."/>
            <person name="Woyke T."/>
            <person name="Klenk H.P."/>
            <person name="Zhou Y."/>
            <person name="Lilburn T.G."/>
            <person name="Beck B.J."/>
            <person name="De Vos P."/>
            <person name="Vandamme P."/>
            <person name="Eisen J.A."/>
            <person name="Garrity G."/>
            <person name="Hugenholtz P."/>
            <person name="Kyrpides N.C."/>
        </authorList>
    </citation>
    <scope>NUCLEOTIDE SEQUENCE [LARGE SCALE GENOMIC DNA]</scope>
    <source>
        <strain evidence="2 3">CGMCC 1.6858</strain>
    </source>
</reference>
<protein>
    <submittedName>
        <fullName evidence="2">Cobalt transporter subunit CbtB</fullName>
    </submittedName>
</protein>
<dbReference type="AlphaFoldDB" id="A0A562Q2U7"/>
<keyword evidence="1" id="KW-0472">Membrane</keyword>
<dbReference type="NCBIfam" id="TIGR02459">
    <property type="entry name" value="CbtB"/>
    <property type="match status" value="1"/>
</dbReference>
<sequence>MTSHTLSHAPTTTASLSKRLAAATLACLLGGGLVFLAGFSHIDALHNAAHDTRHSEGFPCH</sequence>
<feature type="transmembrane region" description="Helical" evidence="1">
    <location>
        <begin position="20"/>
        <end position="39"/>
    </location>
</feature>
<gene>
    <name evidence="2" type="ORF">IQ22_03684</name>
</gene>
<evidence type="ECO:0000313" key="3">
    <source>
        <dbReference type="Proteomes" id="UP000316905"/>
    </source>
</evidence>
<keyword evidence="1" id="KW-1133">Transmembrane helix</keyword>
<evidence type="ECO:0000256" key="1">
    <source>
        <dbReference type="SAM" id="Phobius"/>
    </source>
</evidence>
<organism evidence="2 3">
    <name type="scientific">Pseudomonas duriflava</name>
    <dbReference type="NCBI Taxonomy" id="459528"/>
    <lineage>
        <taxon>Bacteria</taxon>
        <taxon>Pseudomonadati</taxon>
        <taxon>Pseudomonadota</taxon>
        <taxon>Gammaproteobacteria</taxon>
        <taxon>Pseudomonadales</taxon>
        <taxon>Pseudomonadaceae</taxon>
        <taxon>Pseudomonas</taxon>
    </lineage>
</organism>
<dbReference type="RefSeq" id="WP_145144523.1">
    <property type="nucleotide sequence ID" value="NZ_VLKY01000013.1"/>
</dbReference>
<dbReference type="InterPro" id="IPR012667">
    <property type="entry name" value="CbtB_put"/>
</dbReference>
<accession>A0A562Q2U7</accession>
<dbReference type="Pfam" id="PF09489">
    <property type="entry name" value="CbtB"/>
    <property type="match status" value="1"/>
</dbReference>
<name>A0A562Q2U7_9PSED</name>
<proteinExistence type="predicted"/>
<dbReference type="Proteomes" id="UP000316905">
    <property type="component" value="Unassembled WGS sequence"/>
</dbReference>